<proteinExistence type="predicted"/>
<organism evidence="1 2">
    <name type="scientific">Variovorax dokdonensis</name>
    <dbReference type="NCBI Taxonomy" id="344883"/>
    <lineage>
        <taxon>Bacteria</taxon>
        <taxon>Pseudomonadati</taxon>
        <taxon>Pseudomonadota</taxon>
        <taxon>Betaproteobacteria</taxon>
        <taxon>Burkholderiales</taxon>
        <taxon>Comamonadaceae</taxon>
        <taxon>Variovorax</taxon>
    </lineage>
</organism>
<dbReference type="InterPro" id="IPR024079">
    <property type="entry name" value="MetalloPept_cat_dom_sf"/>
</dbReference>
<dbReference type="RefSeq" id="WP_286660069.1">
    <property type="nucleotide sequence ID" value="NZ_JASZYV010000002.1"/>
</dbReference>
<dbReference type="EMBL" id="JASZYV010000002">
    <property type="protein sequence ID" value="MDM0044960.1"/>
    <property type="molecule type" value="Genomic_DNA"/>
</dbReference>
<name>A0ABT7NAR9_9BURK</name>
<sequence length="268" mass="29766">MSDKKQSDHLDTRAVIAAGLVIKYHSDRPPGMSTKTRLCKSASISRSAMRSTVWQIDKIVLFGADEPDWMVPILDRHFCLNRDNSLSSELSGKKLKNAKARRKYLADVRTAMLSTSFHLNTGMYLLDVDAKHRMSVGDFHIDNMGAGWAELDDAGKKVVSRNIEGYVQGRTGLKEKFGVSSSGGIHVGFSLFDEFGYSPEMMARIIIHEATHKFCKTADVKYCWDANYDHQTPQAMKNNADSLAYAAMSISAKKVLDSGSLPTHSHDT</sequence>
<reference evidence="1" key="1">
    <citation type="submission" date="2023-06" db="EMBL/GenBank/DDBJ databases">
        <authorList>
            <person name="Jiang Y."/>
            <person name="Liu Q."/>
        </authorList>
    </citation>
    <scope>NUCLEOTIDE SEQUENCE</scope>
    <source>
        <strain evidence="1">CGMCC 1.12089</strain>
    </source>
</reference>
<evidence type="ECO:0008006" key="3">
    <source>
        <dbReference type="Google" id="ProtNLM"/>
    </source>
</evidence>
<gene>
    <name evidence="1" type="ORF">QTH91_10725</name>
</gene>
<dbReference type="Proteomes" id="UP001174908">
    <property type="component" value="Unassembled WGS sequence"/>
</dbReference>
<evidence type="ECO:0000313" key="1">
    <source>
        <dbReference type="EMBL" id="MDM0044960.1"/>
    </source>
</evidence>
<accession>A0ABT7NAR9</accession>
<protein>
    <recommendedName>
        <fullName evidence="3">Lysine-specific metallo-endopeptidase domain-containing protein</fullName>
    </recommendedName>
</protein>
<dbReference type="Gene3D" id="3.40.390.10">
    <property type="entry name" value="Collagenase (Catalytic Domain)"/>
    <property type="match status" value="1"/>
</dbReference>
<comment type="caution">
    <text evidence="1">The sequence shown here is derived from an EMBL/GenBank/DDBJ whole genome shotgun (WGS) entry which is preliminary data.</text>
</comment>
<evidence type="ECO:0000313" key="2">
    <source>
        <dbReference type="Proteomes" id="UP001174908"/>
    </source>
</evidence>
<keyword evidence="2" id="KW-1185">Reference proteome</keyword>